<feature type="chain" id="PRO_5046016869" description="alpha-amylase" evidence="13">
    <location>
        <begin position="25"/>
        <end position="543"/>
    </location>
</feature>
<dbReference type="Gene3D" id="3.20.20.80">
    <property type="entry name" value="Glycosidases"/>
    <property type="match status" value="1"/>
</dbReference>
<evidence type="ECO:0000313" key="15">
    <source>
        <dbReference type="EMBL" id="WRT68396.1"/>
    </source>
</evidence>
<dbReference type="EC" id="3.2.1.1" evidence="4"/>
<evidence type="ECO:0000256" key="5">
    <source>
        <dbReference type="ARBA" id="ARBA00022723"/>
    </source>
</evidence>
<dbReference type="SMART" id="SM00642">
    <property type="entry name" value="Aamy"/>
    <property type="match status" value="1"/>
</dbReference>
<accession>A0ABZ1D301</accession>
<feature type="domain" description="Glycosyl hydrolase family 13 catalytic" evidence="14">
    <location>
        <begin position="37"/>
        <end position="393"/>
    </location>
</feature>
<gene>
    <name evidence="15" type="ORF">IL334_005372</name>
</gene>
<dbReference type="InterPro" id="IPR013777">
    <property type="entry name" value="A-amylase-like"/>
</dbReference>
<dbReference type="Pfam" id="PF00128">
    <property type="entry name" value="Alpha-amylase"/>
    <property type="match status" value="1"/>
</dbReference>
<dbReference type="PANTHER" id="PTHR10357:SF215">
    <property type="entry name" value="ALPHA-AMYLASE 1"/>
    <property type="match status" value="1"/>
</dbReference>
<evidence type="ECO:0000256" key="12">
    <source>
        <dbReference type="ARBA" id="ARBA00023295"/>
    </source>
</evidence>
<keyword evidence="16" id="KW-1185">Reference proteome</keyword>
<dbReference type="SUPFAM" id="SSF51011">
    <property type="entry name" value="Glycosyl hydrolase domain"/>
    <property type="match status" value="1"/>
</dbReference>
<dbReference type="CDD" id="cd11319">
    <property type="entry name" value="AmyAc_euk_AmyA"/>
    <property type="match status" value="1"/>
</dbReference>
<keyword evidence="7" id="KW-0378">Hydrolase</keyword>
<evidence type="ECO:0000256" key="3">
    <source>
        <dbReference type="ARBA" id="ARBA00008061"/>
    </source>
</evidence>
<sequence>MFSSASTTLVALLPLLASIPSIFALDESSARSASVYQLVTDRFARNSSVTSTCTASERKYCGGTWSAISDKLDYIQGMGFDTVWISPVVSNIGGTTGEGEAYHGYWTLDPNTLNSNYGSADDLKTLSTNLHSKGMYLMVDVVINHVAATSSSTFQPDSAYGPFSTSDDYHPFCWITDYTNQTQVEDCWLGDSSVALPDLNTDSTTVSSYWNNWIQELVSNYTLDAIRIDTVKHVPKTFWPNFVSSANVFNQGEVLNGDATYVGAYQSDGKVNPFNYPAYYPLTRAFNQTSGDLSELIAMTQTIKSSFSDPTLLGNFLNNHDNARFESTVTDASLIKNAHAYPFVTDGIPYGYYGSEAGFTGGNDPDNREPLWTSNYDTTSNMYKFFTSLNMARKAAGNASTSFYTSQMNVSSLSSSSILINKTPLISVLSNSGSSASDASVTIPSSSSGWSANVAIVDSLSCEVLTTDGSGNLAVTVKTGLPRVFIQNSIKGQVCTGSAATNTSTSSGSSGSSSGAITLKMDVKASWMIGAVGAVLGGMMMAL</sequence>
<keyword evidence="9" id="KW-1015">Disulfide bond</keyword>
<evidence type="ECO:0000313" key="16">
    <source>
        <dbReference type="Proteomes" id="UP001329825"/>
    </source>
</evidence>
<dbReference type="SUPFAM" id="SSF51445">
    <property type="entry name" value="(Trans)glycosidases"/>
    <property type="match status" value="1"/>
</dbReference>
<dbReference type="Proteomes" id="UP001329825">
    <property type="component" value="Chromosome 7"/>
</dbReference>
<dbReference type="EMBL" id="CP141887">
    <property type="protein sequence ID" value="WRT68396.1"/>
    <property type="molecule type" value="Genomic_DNA"/>
</dbReference>
<dbReference type="GeneID" id="87957503"/>
<keyword evidence="6 13" id="KW-0732">Signal</keyword>
<dbReference type="Gene3D" id="2.60.40.1180">
    <property type="entry name" value="Golgi alpha-mannosidase II"/>
    <property type="match status" value="1"/>
</dbReference>
<evidence type="ECO:0000259" key="14">
    <source>
        <dbReference type="SMART" id="SM00642"/>
    </source>
</evidence>
<keyword evidence="5" id="KW-0479">Metal-binding</keyword>
<keyword evidence="11" id="KW-0119">Carbohydrate metabolism</keyword>
<protein>
    <recommendedName>
        <fullName evidence="4">alpha-amylase</fullName>
        <ecNumber evidence="4">3.2.1.1</ecNumber>
    </recommendedName>
</protein>
<dbReference type="PIRSF" id="PIRSF001024">
    <property type="entry name" value="Alph-amyl_fung"/>
    <property type="match status" value="1"/>
</dbReference>
<name>A0ABZ1D301_9TREE</name>
<dbReference type="InterPro" id="IPR017853">
    <property type="entry name" value="GH"/>
</dbReference>
<dbReference type="Pfam" id="PF09260">
    <property type="entry name" value="A_amylase_dom_C"/>
    <property type="match status" value="1"/>
</dbReference>
<evidence type="ECO:0000256" key="8">
    <source>
        <dbReference type="ARBA" id="ARBA00022837"/>
    </source>
</evidence>
<evidence type="ECO:0000256" key="7">
    <source>
        <dbReference type="ARBA" id="ARBA00022801"/>
    </source>
</evidence>
<keyword evidence="8" id="KW-0106">Calcium</keyword>
<evidence type="ECO:0000256" key="9">
    <source>
        <dbReference type="ARBA" id="ARBA00023157"/>
    </source>
</evidence>
<evidence type="ECO:0000256" key="6">
    <source>
        <dbReference type="ARBA" id="ARBA00022729"/>
    </source>
</evidence>
<dbReference type="InterPro" id="IPR006047">
    <property type="entry name" value="GH13_cat_dom"/>
</dbReference>
<reference evidence="15 16" key="1">
    <citation type="submission" date="2024-01" db="EMBL/GenBank/DDBJ databases">
        <title>Comparative genomics of Cryptococcus and Kwoniella reveals pathogenesis evolution and contrasting modes of karyotype evolution via chromosome fusion or intercentromeric recombination.</title>
        <authorList>
            <person name="Coelho M.A."/>
            <person name="David-Palma M."/>
            <person name="Shea T."/>
            <person name="Bowers K."/>
            <person name="McGinley-Smith S."/>
            <person name="Mohammad A.W."/>
            <person name="Gnirke A."/>
            <person name="Yurkov A.M."/>
            <person name="Nowrousian M."/>
            <person name="Sun S."/>
            <person name="Cuomo C.A."/>
            <person name="Heitman J."/>
        </authorList>
    </citation>
    <scope>NUCLEOTIDE SEQUENCE [LARGE SCALE GENOMIC DNA]</scope>
    <source>
        <strain evidence="15">CBS 11374</strain>
    </source>
</reference>
<comment type="cofactor">
    <cofactor evidence="2">
        <name>Ca(2+)</name>
        <dbReference type="ChEBI" id="CHEBI:29108"/>
    </cofactor>
</comment>
<evidence type="ECO:0000256" key="13">
    <source>
        <dbReference type="SAM" id="SignalP"/>
    </source>
</evidence>
<keyword evidence="10" id="KW-0325">Glycoprotein</keyword>
<evidence type="ECO:0000256" key="1">
    <source>
        <dbReference type="ARBA" id="ARBA00000548"/>
    </source>
</evidence>
<evidence type="ECO:0000256" key="4">
    <source>
        <dbReference type="ARBA" id="ARBA00012595"/>
    </source>
</evidence>
<comment type="similarity">
    <text evidence="3">Belongs to the glycosyl hydrolase 13 family.</text>
</comment>
<dbReference type="RefSeq" id="XP_062793136.1">
    <property type="nucleotide sequence ID" value="XM_062937085.1"/>
</dbReference>
<feature type="signal peptide" evidence="13">
    <location>
        <begin position="1"/>
        <end position="24"/>
    </location>
</feature>
<keyword evidence="12" id="KW-0326">Glycosidase</keyword>
<proteinExistence type="inferred from homology"/>
<evidence type="ECO:0000256" key="2">
    <source>
        <dbReference type="ARBA" id="ARBA00001913"/>
    </source>
</evidence>
<dbReference type="InterPro" id="IPR015340">
    <property type="entry name" value="A_amylase_C_dom"/>
</dbReference>
<dbReference type="InterPro" id="IPR013780">
    <property type="entry name" value="Glyco_hydro_b"/>
</dbReference>
<dbReference type="PANTHER" id="PTHR10357">
    <property type="entry name" value="ALPHA-AMYLASE FAMILY MEMBER"/>
    <property type="match status" value="1"/>
</dbReference>
<evidence type="ECO:0000256" key="11">
    <source>
        <dbReference type="ARBA" id="ARBA00023277"/>
    </source>
</evidence>
<evidence type="ECO:0000256" key="10">
    <source>
        <dbReference type="ARBA" id="ARBA00023180"/>
    </source>
</evidence>
<organism evidence="15 16">
    <name type="scientific">Kwoniella shivajii</name>
    <dbReference type="NCBI Taxonomy" id="564305"/>
    <lineage>
        <taxon>Eukaryota</taxon>
        <taxon>Fungi</taxon>
        <taxon>Dikarya</taxon>
        <taxon>Basidiomycota</taxon>
        <taxon>Agaricomycotina</taxon>
        <taxon>Tremellomycetes</taxon>
        <taxon>Tremellales</taxon>
        <taxon>Cryptococcaceae</taxon>
        <taxon>Kwoniella</taxon>
    </lineage>
</organism>
<comment type="catalytic activity">
    <reaction evidence="1">
        <text>Endohydrolysis of (1-&gt;4)-alpha-D-glucosidic linkages in polysaccharides containing three or more (1-&gt;4)-alpha-linked D-glucose units.</text>
        <dbReference type="EC" id="3.2.1.1"/>
    </reaction>
</comment>